<gene>
    <name evidence="2" type="ORF">FHR80_002373</name>
</gene>
<accession>A0A7W4UH22</accession>
<feature type="compositionally biased region" description="Basic and acidic residues" evidence="1">
    <location>
        <begin position="498"/>
        <end position="510"/>
    </location>
</feature>
<dbReference type="InterPro" id="IPR029058">
    <property type="entry name" value="AB_hydrolase_fold"/>
</dbReference>
<reference evidence="2 3" key="2">
    <citation type="submission" date="2020-08" db="EMBL/GenBank/DDBJ databases">
        <authorList>
            <person name="Partida-Martinez L."/>
            <person name="Huntemann M."/>
            <person name="Clum A."/>
            <person name="Wang J."/>
            <person name="Palaniappan K."/>
            <person name="Ritter S."/>
            <person name="Chen I.-M."/>
            <person name="Stamatis D."/>
            <person name="Reddy T."/>
            <person name="O'Malley R."/>
            <person name="Daum C."/>
            <person name="Shapiro N."/>
            <person name="Ivanova N."/>
            <person name="Kyrpides N."/>
            <person name="Woyke T."/>
        </authorList>
    </citation>
    <scope>NUCLEOTIDE SEQUENCE [LARGE SCALE GENOMIC DNA]</scope>
    <source>
        <strain evidence="2 3">RAS26</strain>
    </source>
</reference>
<sequence>MTVEERGARAPGCADDPVGIRVSGGRGGTAARLEDLRRAALELRAAADLLDDATATLATAERVTWAGADALVAGRHARAALAPLRRGPTTTAATAVRVRDLARALDRTAETYAAAEQGAERLVRGLGAVGATLLAETPLRFLAGHVVVGGLAAALLLEGGVHRATGRWVGPADLVRSGAAEAMLHGAATFLRALQPGLQLPVRAPVGEAVAPLARHLGTGEVRVRPLLPSLAQRLGVAPAPPLLVVPLLGAGLPTTHAAPRSIDAVLRDVDTGYDGAPGTVAVTRLDHPDGTRSWVVAIPGTEDHRLVTSNPLNHPSNLRLMAEQAAASAALVARALAQAGVRPGEPVMLAGHSQGGMAAMQVAADPAVRARYSITHVLTAGSPVAGMAVPPDVRVLSIEHTTDPVPITDGAPNPDAPHRTTVRVELAQSPDVDDRLAARGVMDAHGSEVYVRTAERIAERASAHPSLQDWDASARARIYGAEGTTATTTEYQGTNVLHRDPEPPGDARRRAVPAGAGGP</sequence>
<dbReference type="Gene3D" id="3.40.50.1820">
    <property type="entry name" value="alpha/beta hydrolase"/>
    <property type="match status" value="1"/>
</dbReference>
<dbReference type="AlphaFoldDB" id="A0A7W4UH22"/>
<evidence type="ECO:0000256" key="1">
    <source>
        <dbReference type="SAM" id="MobiDB-lite"/>
    </source>
</evidence>
<protein>
    <submittedName>
        <fullName evidence="2">Uncharacterized protein</fullName>
    </submittedName>
</protein>
<reference evidence="2 3" key="1">
    <citation type="submission" date="2020-08" db="EMBL/GenBank/DDBJ databases">
        <title>The Agave Microbiome: Exploring the role of microbial communities in plant adaptations to desert environments.</title>
        <authorList>
            <person name="Partida-Martinez L.P."/>
        </authorList>
    </citation>
    <scope>NUCLEOTIDE SEQUENCE [LARGE SCALE GENOMIC DNA]</scope>
    <source>
        <strain evidence="2 3">RAS26</strain>
    </source>
</reference>
<evidence type="ECO:0000313" key="2">
    <source>
        <dbReference type="EMBL" id="MBB2923448.1"/>
    </source>
</evidence>
<dbReference type="SUPFAM" id="SSF53474">
    <property type="entry name" value="alpha/beta-Hydrolases"/>
    <property type="match status" value="1"/>
</dbReference>
<evidence type="ECO:0000313" key="3">
    <source>
        <dbReference type="Proteomes" id="UP000518206"/>
    </source>
</evidence>
<dbReference type="Proteomes" id="UP000518206">
    <property type="component" value="Unassembled WGS sequence"/>
</dbReference>
<organism evidence="2 3">
    <name type="scientific">Cellulomonas cellasea</name>
    <dbReference type="NCBI Taxonomy" id="43670"/>
    <lineage>
        <taxon>Bacteria</taxon>
        <taxon>Bacillati</taxon>
        <taxon>Actinomycetota</taxon>
        <taxon>Actinomycetes</taxon>
        <taxon>Micrococcales</taxon>
        <taxon>Cellulomonadaceae</taxon>
        <taxon>Cellulomonas</taxon>
    </lineage>
</organism>
<feature type="region of interest" description="Disordered" evidence="1">
    <location>
        <begin position="495"/>
        <end position="520"/>
    </location>
</feature>
<name>A0A7W4UH22_9CELL</name>
<dbReference type="EMBL" id="JACHVX010000003">
    <property type="protein sequence ID" value="MBB2923448.1"/>
    <property type="molecule type" value="Genomic_DNA"/>
</dbReference>
<comment type="caution">
    <text evidence="2">The sequence shown here is derived from an EMBL/GenBank/DDBJ whole genome shotgun (WGS) entry which is preliminary data.</text>
</comment>
<dbReference type="RefSeq" id="WP_183296285.1">
    <property type="nucleotide sequence ID" value="NZ_JACHVX010000003.1"/>
</dbReference>
<proteinExistence type="predicted"/>